<sequence length="444" mass="49374">MEEIVEKCASLILAGSPGALLSAAELLEDTRNDSCGSESAKLGFSRVLQEILAYKRGAVSDHLLQQIVKFSADSNIDSELQRLYACKVLVALTESEAVAKYCAGEKQKARLLVKAFMEAQAYLLERMPDQLRGKKCIPEKYLGRQKDGDQKHVFLNLALENVKGFASFSFASKTFRLALQKAGFKGFFPSLESLLSREIFKQASLQLVEKALKHYSGLMRSFCLFEKSQNWAFNHGMIRVQASLARLVSLDGATERLIDPWMLEAIEGIPGGAGVSRTVLFRMLLAASEQGLLDLDRRIRDKRNVRATKTVREQWLELGKMRVPRGTMPLIGLVLGELASVPPFAQALFKSALGIAKNRADLEGGRTSEAPIVCSWERCDEAGSEDDAGRKFSKCAKCSLAFYCSKEHQRLHWASHKRQCGDKSQQADLHHITKVDEEIGNEPE</sequence>
<dbReference type="Pfam" id="PF01753">
    <property type="entry name" value="zf-MYND"/>
    <property type="match status" value="1"/>
</dbReference>
<keyword evidence="3" id="KW-0862">Zinc</keyword>
<evidence type="ECO:0000256" key="1">
    <source>
        <dbReference type="ARBA" id="ARBA00022723"/>
    </source>
</evidence>
<keyword evidence="2 4" id="KW-0863">Zinc-finger</keyword>
<evidence type="ECO:0000256" key="2">
    <source>
        <dbReference type="ARBA" id="ARBA00022771"/>
    </source>
</evidence>
<keyword evidence="1" id="KW-0479">Metal-binding</keyword>
<protein>
    <recommendedName>
        <fullName evidence="5">MYND-type domain-containing protein</fullName>
    </recommendedName>
</protein>
<accession>A0A1Y1I599</accession>
<evidence type="ECO:0000313" key="6">
    <source>
        <dbReference type="EMBL" id="GAQ85132.1"/>
    </source>
</evidence>
<dbReference type="GO" id="GO:0008270">
    <property type="term" value="F:zinc ion binding"/>
    <property type="evidence" value="ECO:0007669"/>
    <property type="project" value="UniProtKB-KW"/>
</dbReference>
<evidence type="ECO:0000259" key="5">
    <source>
        <dbReference type="PROSITE" id="PS50865"/>
    </source>
</evidence>
<dbReference type="InterPro" id="IPR002893">
    <property type="entry name" value="Znf_MYND"/>
</dbReference>
<feature type="domain" description="MYND-type" evidence="5">
    <location>
        <begin position="379"/>
        <end position="420"/>
    </location>
</feature>
<gene>
    <name evidence="6" type="ORF">KFL_002200170</name>
</gene>
<name>A0A1Y1I599_KLENI</name>
<evidence type="ECO:0000256" key="4">
    <source>
        <dbReference type="PROSITE-ProRule" id="PRU00134"/>
    </source>
</evidence>
<keyword evidence="7" id="KW-1185">Reference proteome</keyword>
<dbReference type="Proteomes" id="UP000054558">
    <property type="component" value="Unassembled WGS sequence"/>
</dbReference>
<dbReference type="AlphaFoldDB" id="A0A1Y1I599"/>
<dbReference type="SUPFAM" id="SSF144232">
    <property type="entry name" value="HIT/MYND zinc finger-like"/>
    <property type="match status" value="1"/>
</dbReference>
<dbReference type="PROSITE" id="PS50865">
    <property type="entry name" value="ZF_MYND_2"/>
    <property type="match status" value="1"/>
</dbReference>
<evidence type="ECO:0000313" key="7">
    <source>
        <dbReference type="Proteomes" id="UP000054558"/>
    </source>
</evidence>
<dbReference type="EMBL" id="DF237169">
    <property type="protein sequence ID" value="GAQ85132.1"/>
    <property type="molecule type" value="Genomic_DNA"/>
</dbReference>
<dbReference type="Gene3D" id="6.10.140.2220">
    <property type="match status" value="1"/>
</dbReference>
<proteinExistence type="predicted"/>
<reference evidence="6 7" key="1">
    <citation type="journal article" date="2014" name="Nat. Commun.">
        <title>Klebsormidium flaccidum genome reveals primary factors for plant terrestrial adaptation.</title>
        <authorList>
            <person name="Hori K."/>
            <person name="Maruyama F."/>
            <person name="Fujisawa T."/>
            <person name="Togashi T."/>
            <person name="Yamamoto N."/>
            <person name="Seo M."/>
            <person name="Sato S."/>
            <person name="Yamada T."/>
            <person name="Mori H."/>
            <person name="Tajima N."/>
            <person name="Moriyama T."/>
            <person name="Ikeuchi M."/>
            <person name="Watanabe M."/>
            <person name="Wada H."/>
            <person name="Kobayashi K."/>
            <person name="Saito M."/>
            <person name="Masuda T."/>
            <person name="Sasaki-Sekimoto Y."/>
            <person name="Mashiguchi K."/>
            <person name="Awai K."/>
            <person name="Shimojima M."/>
            <person name="Masuda S."/>
            <person name="Iwai M."/>
            <person name="Nobusawa T."/>
            <person name="Narise T."/>
            <person name="Kondo S."/>
            <person name="Saito H."/>
            <person name="Sato R."/>
            <person name="Murakawa M."/>
            <person name="Ihara Y."/>
            <person name="Oshima-Yamada Y."/>
            <person name="Ohtaka K."/>
            <person name="Satoh M."/>
            <person name="Sonobe K."/>
            <person name="Ishii M."/>
            <person name="Ohtani R."/>
            <person name="Kanamori-Sato M."/>
            <person name="Honoki R."/>
            <person name="Miyazaki D."/>
            <person name="Mochizuki H."/>
            <person name="Umetsu J."/>
            <person name="Higashi K."/>
            <person name="Shibata D."/>
            <person name="Kamiya Y."/>
            <person name="Sato N."/>
            <person name="Nakamura Y."/>
            <person name="Tabata S."/>
            <person name="Ida S."/>
            <person name="Kurokawa K."/>
            <person name="Ohta H."/>
        </authorList>
    </citation>
    <scope>NUCLEOTIDE SEQUENCE [LARGE SCALE GENOMIC DNA]</scope>
    <source>
        <strain evidence="6 7">NIES-2285</strain>
    </source>
</reference>
<evidence type="ECO:0000256" key="3">
    <source>
        <dbReference type="ARBA" id="ARBA00022833"/>
    </source>
</evidence>
<organism evidence="6 7">
    <name type="scientific">Klebsormidium nitens</name>
    <name type="common">Green alga</name>
    <name type="synonym">Ulothrix nitens</name>
    <dbReference type="NCBI Taxonomy" id="105231"/>
    <lineage>
        <taxon>Eukaryota</taxon>
        <taxon>Viridiplantae</taxon>
        <taxon>Streptophyta</taxon>
        <taxon>Klebsormidiophyceae</taxon>
        <taxon>Klebsormidiales</taxon>
        <taxon>Klebsormidiaceae</taxon>
        <taxon>Klebsormidium</taxon>
    </lineage>
</organism>